<evidence type="ECO:0000313" key="2">
    <source>
        <dbReference type="EMBL" id="KAG7474441.1"/>
    </source>
</evidence>
<evidence type="ECO:0000313" key="3">
    <source>
        <dbReference type="Proteomes" id="UP000693946"/>
    </source>
</evidence>
<protein>
    <submittedName>
        <fullName evidence="2">Uncharacterized protein</fullName>
    </submittedName>
</protein>
<evidence type="ECO:0000256" key="1">
    <source>
        <dbReference type="SAM" id="MobiDB-lite"/>
    </source>
</evidence>
<dbReference type="AlphaFoldDB" id="A0AAV6PR17"/>
<gene>
    <name evidence="2" type="ORF">JOB18_008918</name>
</gene>
<comment type="caution">
    <text evidence="2">The sequence shown here is derived from an EMBL/GenBank/DDBJ whole genome shotgun (WGS) entry which is preliminary data.</text>
</comment>
<accession>A0AAV6PR17</accession>
<proteinExistence type="predicted"/>
<feature type="region of interest" description="Disordered" evidence="1">
    <location>
        <begin position="12"/>
        <end position="34"/>
    </location>
</feature>
<keyword evidence="3" id="KW-1185">Reference proteome</keyword>
<sequence length="52" mass="5468">MATARGCVRYKSRAGEVRSATSSPPAGGTKHSFKDVSTYDLHLDAAAGTDRL</sequence>
<name>A0AAV6PR17_SOLSE</name>
<dbReference type="EMBL" id="JAGKHQ010000021">
    <property type="protein sequence ID" value="KAG7474441.1"/>
    <property type="molecule type" value="Genomic_DNA"/>
</dbReference>
<organism evidence="2 3">
    <name type="scientific">Solea senegalensis</name>
    <name type="common">Senegalese sole</name>
    <dbReference type="NCBI Taxonomy" id="28829"/>
    <lineage>
        <taxon>Eukaryota</taxon>
        <taxon>Metazoa</taxon>
        <taxon>Chordata</taxon>
        <taxon>Craniata</taxon>
        <taxon>Vertebrata</taxon>
        <taxon>Euteleostomi</taxon>
        <taxon>Actinopterygii</taxon>
        <taxon>Neopterygii</taxon>
        <taxon>Teleostei</taxon>
        <taxon>Neoteleostei</taxon>
        <taxon>Acanthomorphata</taxon>
        <taxon>Carangaria</taxon>
        <taxon>Pleuronectiformes</taxon>
        <taxon>Pleuronectoidei</taxon>
        <taxon>Soleidae</taxon>
        <taxon>Solea</taxon>
    </lineage>
</organism>
<reference evidence="2 3" key="1">
    <citation type="journal article" date="2021" name="Sci. Rep.">
        <title>Chromosome anchoring in Senegalese sole (Solea senegalensis) reveals sex-associated markers and genome rearrangements in flatfish.</title>
        <authorList>
            <person name="Guerrero-Cozar I."/>
            <person name="Gomez-Garrido J."/>
            <person name="Berbel C."/>
            <person name="Martinez-Blanch J.F."/>
            <person name="Alioto T."/>
            <person name="Claros M.G."/>
            <person name="Gagnaire P.A."/>
            <person name="Manchado M."/>
        </authorList>
    </citation>
    <scope>NUCLEOTIDE SEQUENCE [LARGE SCALE GENOMIC DNA]</scope>
    <source>
        <strain evidence="2">Sse05_10M</strain>
    </source>
</reference>
<dbReference type="Proteomes" id="UP000693946">
    <property type="component" value="Linkage Group LG9"/>
</dbReference>